<dbReference type="PROSITE" id="PS01149">
    <property type="entry name" value="PSI_RSU"/>
    <property type="match status" value="1"/>
</dbReference>
<dbReference type="InterPro" id="IPR042092">
    <property type="entry name" value="PsdUridine_s_RsuA/RluB/E/F_cat"/>
</dbReference>
<comment type="similarity">
    <text evidence="1 4">Belongs to the pseudouridine synthase RsuA family.</text>
</comment>
<evidence type="ECO:0000313" key="6">
    <source>
        <dbReference type="EMBL" id="PLX19557.1"/>
    </source>
</evidence>
<dbReference type="Gene3D" id="3.30.70.580">
    <property type="entry name" value="Pseudouridine synthase I, catalytic domain, N-terminal subdomain"/>
    <property type="match status" value="1"/>
</dbReference>
<gene>
    <name evidence="6" type="ORF">C0601_01505</name>
</gene>
<dbReference type="InterPro" id="IPR036986">
    <property type="entry name" value="S4_RNA-bd_sf"/>
</dbReference>
<dbReference type="InterPro" id="IPR020103">
    <property type="entry name" value="PsdUridine_synth_cat_dom_sf"/>
</dbReference>
<dbReference type="InterPro" id="IPR006145">
    <property type="entry name" value="PsdUridine_synth_RsuA/RluA"/>
</dbReference>
<dbReference type="NCBIfam" id="TIGR00093">
    <property type="entry name" value="pseudouridine synthase"/>
    <property type="match status" value="1"/>
</dbReference>
<dbReference type="CDD" id="cd00165">
    <property type="entry name" value="S4"/>
    <property type="match status" value="1"/>
</dbReference>
<dbReference type="InterPro" id="IPR020094">
    <property type="entry name" value="TruA/RsuA/RluB/E/F_N"/>
</dbReference>
<sequence>MKERIQKLLSNAGVMSRRQAEKIIQDGKVLINGMKASLGDKIDPAVDSLKVNGKKINFNVKRKFMILNKPPGYICTHADPEGRPTIFDLFKSRVYLSYVGRLDFNSEGLVILTNDGEMKKFLSLPENGIEREYKVKVRGLVDEDSIRELSKKRRIDRRNVKPVSVRVLQKNKNSSWISIVLTEGVNREIRKICEASGHLVSRLIRVRFGPLTLKGLKKGDSRELIYDEIKKLDKLKEKRIKN</sequence>
<comment type="caution">
    <text evidence="6">The sequence shown here is derived from an EMBL/GenBank/DDBJ whole genome shotgun (WGS) entry which is preliminary data.</text>
</comment>
<keyword evidence="2 4" id="KW-0413">Isomerase</keyword>
<dbReference type="EC" id="5.4.99.-" evidence="4"/>
<proteinExistence type="inferred from homology"/>
<keyword evidence="3" id="KW-0694">RNA-binding</keyword>
<dbReference type="InterPro" id="IPR002942">
    <property type="entry name" value="S4_RNA-bd"/>
</dbReference>
<dbReference type="InterPro" id="IPR018496">
    <property type="entry name" value="PsdUridine_synth_RsuA/RluB_CS"/>
</dbReference>
<dbReference type="InterPro" id="IPR000748">
    <property type="entry name" value="PsdUridine_synth_RsuA/RluB/E/F"/>
</dbReference>
<dbReference type="GO" id="GO:0120159">
    <property type="term" value="F:rRNA pseudouridine synthase activity"/>
    <property type="evidence" value="ECO:0007669"/>
    <property type="project" value="UniProtKB-ARBA"/>
</dbReference>
<dbReference type="GO" id="GO:0003723">
    <property type="term" value="F:RNA binding"/>
    <property type="evidence" value="ECO:0007669"/>
    <property type="project" value="UniProtKB-KW"/>
</dbReference>
<evidence type="ECO:0000256" key="2">
    <source>
        <dbReference type="ARBA" id="ARBA00023235"/>
    </source>
</evidence>
<feature type="domain" description="RNA-binding S4" evidence="5">
    <location>
        <begin position="3"/>
        <end position="70"/>
    </location>
</feature>
<evidence type="ECO:0000256" key="4">
    <source>
        <dbReference type="RuleBase" id="RU003887"/>
    </source>
</evidence>
<dbReference type="InterPro" id="IPR050343">
    <property type="entry name" value="RsuA_PseudoU_synthase"/>
</dbReference>
<dbReference type="SUPFAM" id="SSF55174">
    <property type="entry name" value="Alpha-L RNA-binding motif"/>
    <property type="match status" value="1"/>
</dbReference>
<dbReference type="Gene3D" id="3.30.70.1560">
    <property type="entry name" value="Alpha-L RNA-binding motif"/>
    <property type="match status" value="1"/>
</dbReference>
<evidence type="ECO:0000313" key="7">
    <source>
        <dbReference type="Proteomes" id="UP000234857"/>
    </source>
</evidence>
<dbReference type="SUPFAM" id="SSF55120">
    <property type="entry name" value="Pseudouridine synthase"/>
    <property type="match status" value="1"/>
</dbReference>
<dbReference type="Pfam" id="PF00849">
    <property type="entry name" value="PseudoU_synth_2"/>
    <property type="match status" value="1"/>
</dbReference>
<dbReference type="PANTHER" id="PTHR47683:SF2">
    <property type="entry name" value="RNA-BINDING S4 DOMAIN-CONTAINING PROTEIN"/>
    <property type="match status" value="1"/>
</dbReference>
<evidence type="ECO:0000256" key="3">
    <source>
        <dbReference type="PROSITE-ProRule" id="PRU00182"/>
    </source>
</evidence>
<evidence type="ECO:0000256" key="1">
    <source>
        <dbReference type="ARBA" id="ARBA00008348"/>
    </source>
</evidence>
<dbReference type="SMART" id="SM00363">
    <property type="entry name" value="S4"/>
    <property type="match status" value="1"/>
</dbReference>
<dbReference type="FunFam" id="3.10.290.10:FF:000003">
    <property type="entry name" value="Pseudouridine synthase"/>
    <property type="match status" value="1"/>
</dbReference>
<dbReference type="PROSITE" id="PS50889">
    <property type="entry name" value="S4"/>
    <property type="match status" value="1"/>
</dbReference>
<evidence type="ECO:0000259" key="5">
    <source>
        <dbReference type="SMART" id="SM00363"/>
    </source>
</evidence>
<dbReference type="EMBL" id="PKTG01000025">
    <property type="protein sequence ID" value="PLX19557.1"/>
    <property type="molecule type" value="Genomic_DNA"/>
</dbReference>
<name>A0A2N5ZLH8_MUIH1</name>
<protein>
    <recommendedName>
        <fullName evidence="4">Pseudouridine synthase</fullName>
        <ecNumber evidence="4">5.4.99.-</ecNumber>
    </recommendedName>
</protein>
<dbReference type="Proteomes" id="UP000234857">
    <property type="component" value="Unassembled WGS sequence"/>
</dbReference>
<organism evidence="6 7">
    <name type="scientific">Muiribacterium halophilum</name>
    <dbReference type="NCBI Taxonomy" id="2053465"/>
    <lineage>
        <taxon>Bacteria</taxon>
        <taxon>Candidatus Muiribacteriota</taxon>
        <taxon>Candidatus Muiribacteriia</taxon>
        <taxon>Candidatus Muiribacteriales</taxon>
        <taxon>Candidatus Muiribacteriaceae</taxon>
        <taxon>Candidatus Muiribacterium</taxon>
    </lineage>
</organism>
<dbReference type="Gene3D" id="3.10.290.10">
    <property type="entry name" value="RNA-binding S4 domain"/>
    <property type="match status" value="1"/>
</dbReference>
<dbReference type="Pfam" id="PF01479">
    <property type="entry name" value="S4"/>
    <property type="match status" value="1"/>
</dbReference>
<accession>A0A2N5ZLH8</accession>
<reference evidence="6 7" key="1">
    <citation type="submission" date="2017-11" db="EMBL/GenBank/DDBJ databases">
        <title>Genome-resolved metagenomics identifies genetic mobility, metabolic interactions, and unexpected diversity in perchlorate-reducing communities.</title>
        <authorList>
            <person name="Barnum T.P."/>
            <person name="Figueroa I.A."/>
            <person name="Carlstrom C.I."/>
            <person name="Lucas L.N."/>
            <person name="Engelbrektson A.L."/>
            <person name="Coates J.D."/>
        </authorList>
    </citation>
    <scope>NUCLEOTIDE SEQUENCE [LARGE SCALE GENOMIC DNA]</scope>
    <source>
        <strain evidence="6">BM706</strain>
    </source>
</reference>
<dbReference type="AlphaFoldDB" id="A0A2N5ZLH8"/>
<dbReference type="GO" id="GO:0000455">
    <property type="term" value="P:enzyme-directed rRNA pseudouridine synthesis"/>
    <property type="evidence" value="ECO:0007669"/>
    <property type="project" value="UniProtKB-ARBA"/>
</dbReference>
<dbReference type="PANTHER" id="PTHR47683">
    <property type="entry name" value="PSEUDOURIDINE SYNTHASE FAMILY PROTEIN-RELATED"/>
    <property type="match status" value="1"/>
</dbReference>